<dbReference type="GO" id="GO:0005737">
    <property type="term" value="C:cytoplasm"/>
    <property type="evidence" value="ECO:0007669"/>
    <property type="project" value="UniProtKB-SubCell"/>
</dbReference>
<dbReference type="SMART" id="SM00986">
    <property type="entry name" value="UDG"/>
    <property type="match status" value="1"/>
</dbReference>
<dbReference type="HAMAP" id="MF_00148">
    <property type="entry name" value="UDG"/>
    <property type="match status" value="1"/>
</dbReference>
<evidence type="ECO:0000256" key="9">
    <source>
        <dbReference type="ARBA" id="ARBA00022801"/>
    </source>
</evidence>
<organism evidence="15 16">
    <name type="scientific">Streptococcus peroris ATCC 700780</name>
    <dbReference type="NCBI Taxonomy" id="888746"/>
    <lineage>
        <taxon>Bacteria</taxon>
        <taxon>Bacillati</taxon>
        <taxon>Bacillota</taxon>
        <taxon>Bacilli</taxon>
        <taxon>Lactobacillales</taxon>
        <taxon>Streptococcaceae</taxon>
        <taxon>Streptococcus</taxon>
    </lineage>
</organism>
<dbReference type="InterPro" id="IPR036895">
    <property type="entry name" value="Uracil-DNA_glycosylase-like_sf"/>
</dbReference>
<dbReference type="InterPro" id="IPR002043">
    <property type="entry name" value="UDG_fam1"/>
</dbReference>
<dbReference type="SUPFAM" id="SSF52141">
    <property type="entry name" value="Uracil-DNA glycosylase-like"/>
    <property type="match status" value="1"/>
</dbReference>
<keyword evidence="8 11" id="KW-0227">DNA damage</keyword>
<dbReference type="EC" id="3.2.2.27" evidence="5 11"/>
<proteinExistence type="inferred from homology"/>
<comment type="catalytic activity">
    <reaction evidence="1 11 13">
        <text>Hydrolyzes single-stranded DNA or mismatched double-stranded DNA and polynucleotides, releasing free uracil.</text>
        <dbReference type="EC" id="3.2.2.27"/>
    </reaction>
</comment>
<protein>
    <recommendedName>
        <fullName evidence="6 11">Uracil-DNA glycosylase</fullName>
        <shortName evidence="11">UDG</shortName>
        <ecNumber evidence="5 11">3.2.2.27</ecNumber>
    </recommendedName>
</protein>
<keyword evidence="9 11" id="KW-0378">Hydrolase</keyword>
<reference evidence="15 16" key="1">
    <citation type="submission" date="2010-12" db="EMBL/GenBank/DDBJ databases">
        <authorList>
            <person name="Muzny D."/>
            <person name="Qin X."/>
            <person name="Deng J."/>
            <person name="Jiang H."/>
            <person name="Liu Y."/>
            <person name="Qu J."/>
            <person name="Song X.-Z."/>
            <person name="Zhang L."/>
            <person name="Thornton R."/>
            <person name="Coyle M."/>
            <person name="Francisco L."/>
            <person name="Jackson L."/>
            <person name="Javaid M."/>
            <person name="Korchina V."/>
            <person name="Kovar C."/>
            <person name="Mata R."/>
            <person name="Mathew T."/>
            <person name="Ngo R."/>
            <person name="Nguyen L."/>
            <person name="Nguyen N."/>
            <person name="Okwuonu G."/>
            <person name="Ongeri F."/>
            <person name="Pham C."/>
            <person name="Simmons D."/>
            <person name="Wilczek-Boney K."/>
            <person name="Hale W."/>
            <person name="Jakkamsetti A."/>
            <person name="Pham P."/>
            <person name="Ruth R."/>
            <person name="San Lucas F."/>
            <person name="Warren J."/>
            <person name="Zhang J."/>
            <person name="Zhao Z."/>
            <person name="Zhou C."/>
            <person name="Zhu D."/>
            <person name="Lee S."/>
            <person name="Bess C."/>
            <person name="Blankenburg K."/>
            <person name="Forbes L."/>
            <person name="Fu Q."/>
            <person name="Gubbala S."/>
            <person name="Hirani K."/>
            <person name="Jayaseelan J.C."/>
            <person name="Lara F."/>
            <person name="Munidasa M."/>
            <person name="Palculict T."/>
            <person name="Patil S."/>
            <person name="Pu L.-L."/>
            <person name="Saada N."/>
            <person name="Tang L."/>
            <person name="Weissenberger G."/>
            <person name="Zhu Y."/>
            <person name="Hemphill L."/>
            <person name="Shang Y."/>
            <person name="Youmans B."/>
            <person name="Ayvaz T."/>
            <person name="Ross M."/>
            <person name="Santibanez J."/>
            <person name="Aqrawi P."/>
            <person name="Gross S."/>
            <person name="Joshi V."/>
            <person name="Fowler G."/>
            <person name="Nazareth L."/>
            <person name="Reid J."/>
            <person name="Worley K."/>
            <person name="Petrosino J."/>
            <person name="Highlander S."/>
            <person name="Gibbs R."/>
        </authorList>
    </citation>
    <scope>NUCLEOTIDE SEQUENCE [LARGE SCALE GENOMIC DNA]</scope>
    <source>
        <strain evidence="15 16">ATCC 700780</strain>
    </source>
</reference>
<feature type="domain" description="Uracil-DNA glycosylase-like" evidence="14">
    <location>
        <begin position="55"/>
        <end position="213"/>
    </location>
</feature>
<evidence type="ECO:0000256" key="6">
    <source>
        <dbReference type="ARBA" id="ARBA00018429"/>
    </source>
</evidence>
<evidence type="ECO:0000256" key="4">
    <source>
        <dbReference type="ARBA" id="ARBA00008184"/>
    </source>
</evidence>
<dbReference type="Gene3D" id="3.40.470.10">
    <property type="entry name" value="Uracil-DNA glycosylase-like domain"/>
    <property type="match status" value="1"/>
</dbReference>
<dbReference type="GO" id="GO:0097510">
    <property type="term" value="P:base-excision repair, AP site formation via deaminated base removal"/>
    <property type="evidence" value="ECO:0007669"/>
    <property type="project" value="TreeGrafter"/>
</dbReference>
<evidence type="ECO:0000256" key="12">
    <source>
        <dbReference type="PROSITE-ProRule" id="PRU10072"/>
    </source>
</evidence>
<comment type="function">
    <text evidence="2 11 13">Excises uracil residues from the DNA which can arise as a result of misincorporation of dUMP residues by DNA polymerase or due to deamination of cytosine.</text>
</comment>
<evidence type="ECO:0000256" key="10">
    <source>
        <dbReference type="ARBA" id="ARBA00023204"/>
    </source>
</evidence>
<dbReference type="InterPro" id="IPR018085">
    <property type="entry name" value="Ura-DNA_Glyclase_AS"/>
</dbReference>
<evidence type="ECO:0000256" key="11">
    <source>
        <dbReference type="HAMAP-Rule" id="MF_00148"/>
    </source>
</evidence>
<evidence type="ECO:0000313" key="15">
    <source>
        <dbReference type="EMBL" id="EFX40575.1"/>
    </source>
</evidence>
<evidence type="ECO:0000256" key="3">
    <source>
        <dbReference type="ARBA" id="ARBA00004496"/>
    </source>
</evidence>
<dbReference type="HOGENOM" id="CLU_032162_3_1_9"/>
<name>E8KBF1_9STRE</name>
<dbReference type="EMBL" id="AEVF01000009">
    <property type="protein sequence ID" value="EFX40575.1"/>
    <property type="molecule type" value="Genomic_DNA"/>
</dbReference>
<dbReference type="STRING" id="888746.HMPREF9180_0806"/>
<evidence type="ECO:0000259" key="14">
    <source>
        <dbReference type="SMART" id="SM00986"/>
    </source>
</evidence>
<accession>E8KBF1</accession>
<dbReference type="CDD" id="cd10027">
    <property type="entry name" value="UDG-F1-like"/>
    <property type="match status" value="1"/>
</dbReference>
<keyword evidence="7 11" id="KW-0963">Cytoplasm</keyword>
<evidence type="ECO:0000256" key="13">
    <source>
        <dbReference type="RuleBase" id="RU003780"/>
    </source>
</evidence>
<comment type="caution">
    <text evidence="15">The sequence shown here is derived from an EMBL/GenBank/DDBJ whole genome shotgun (WGS) entry which is preliminary data.</text>
</comment>
<dbReference type="InterPro" id="IPR005122">
    <property type="entry name" value="Uracil-DNA_glycosylase-like"/>
</dbReference>
<dbReference type="Proteomes" id="UP000010304">
    <property type="component" value="Unassembled WGS sequence"/>
</dbReference>
<keyword evidence="15" id="KW-0326">Glycosidase</keyword>
<dbReference type="FunFam" id="3.40.470.10:FF:000008">
    <property type="entry name" value="Uracil-DNA glycosylase"/>
    <property type="match status" value="1"/>
</dbReference>
<feature type="active site" description="Proton acceptor" evidence="11 12">
    <location>
        <position position="70"/>
    </location>
</feature>
<dbReference type="NCBIfam" id="TIGR00628">
    <property type="entry name" value="ung"/>
    <property type="match status" value="1"/>
</dbReference>
<dbReference type="PANTHER" id="PTHR11264:SF0">
    <property type="entry name" value="URACIL-DNA GLYCOSYLASE"/>
    <property type="match status" value="1"/>
</dbReference>
<comment type="similarity">
    <text evidence="4 11 13">Belongs to the uracil-DNA glycosylase (UDG) superfamily. UNG family.</text>
</comment>
<gene>
    <name evidence="11 15" type="primary">ung</name>
    <name evidence="15" type="ORF">HMPREF9180_0806</name>
</gene>
<keyword evidence="16" id="KW-1185">Reference proteome</keyword>
<dbReference type="NCBIfam" id="NF003589">
    <property type="entry name" value="PRK05254.1-2"/>
    <property type="match status" value="1"/>
</dbReference>
<evidence type="ECO:0000256" key="7">
    <source>
        <dbReference type="ARBA" id="ARBA00022490"/>
    </source>
</evidence>
<dbReference type="PROSITE" id="PS00130">
    <property type="entry name" value="U_DNA_GLYCOSYLASE"/>
    <property type="match status" value="1"/>
</dbReference>
<evidence type="ECO:0000256" key="8">
    <source>
        <dbReference type="ARBA" id="ARBA00022763"/>
    </source>
</evidence>
<sequence>MDTIKGRKMQHSSWHALIKEQLPEGYFGKINQFMENVYSQGIVYPPREKVFQALLSTPLEEVKVVILGQDPYHGPGQAQGLSFSVPDSIPAPPSLQNILKELSDDIGIKKSHDLTSWAQQGVLLLNACLTVPAGQANGHAGQIWEPFTDAVIKVVNNLDRPIVFVLWGSYARRKKALVTNPQHLILESAHPSPLSVYRGFWGSKPFSKANSFLEKTGQEPIDWLR</sequence>
<dbReference type="NCBIfam" id="NF003588">
    <property type="entry name" value="PRK05254.1-1"/>
    <property type="match status" value="1"/>
</dbReference>
<dbReference type="AlphaFoldDB" id="E8KBF1"/>
<dbReference type="GO" id="GO:0004844">
    <property type="term" value="F:uracil DNA N-glycosylase activity"/>
    <property type="evidence" value="ECO:0007669"/>
    <property type="project" value="UniProtKB-UniRule"/>
</dbReference>
<evidence type="ECO:0000256" key="1">
    <source>
        <dbReference type="ARBA" id="ARBA00001400"/>
    </source>
</evidence>
<evidence type="ECO:0000313" key="16">
    <source>
        <dbReference type="Proteomes" id="UP000010304"/>
    </source>
</evidence>
<dbReference type="SMART" id="SM00987">
    <property type="entry name" value="UreE_C"/>
    <property type="match status" value="1"/>
</dbReference>
<keyword evidence="10 11" id="KW-0234">DNA repair</keyword>
<comment type="subcellular location">
    <subcellularLocation>
        <location evidence="3 11">Cytoplasm</location>
    </subcellularLocation>
</comment>
<dbReference type="Pfam" id="PF03167">
    <property type="entry name" value="UDG"/>
    <property type="match status" value="1"/>
</dbReference>
<evidence type="ECO:0000256" key="2">
    <source>
        <dbReference type="ARBA" id="ARBA00002631"/>
    </source>
</evidence>
<dbReference type="PANTHER" id="PTHR11264">
    <property type="entry name" value="URACIL-DNA GLYCOSYLASE"/>
    <property type="match status" value="1"/>
</dbReference>
<evidence type="ECO:0000256" key="5">
    <source>
        <dbReference type="ARBA" id="ARBA00012030"/>
    </source>
</evidence>
<dbReference type="NCBIfam" id="NF003592">
    <property type="entry name" value="PRK05254.1-5"/>
    <property type="match status" value="1"/>
</dbReference>
<dbReference type="eggNOG" id="COG0692">
    <property type="taxonomic scope" value="Bacteria"/>
</dbReference>
<dbReference type="NCBIfam" id="NF003591">
    <property type="entry name" value="PRK05254.1-4"/>
    <property type="match status" value="1"/>
</dbReference>